<dbReference type="GO" id="GO:0032183">
    <property type="term" value="F:SUMO binding"/>
    <property type="evidence" value="ECO:0007669"/>
    <property type="project" value="TreeGrafter"/>
</dbReference>
<dbReference type="Gene3D" id="3.30.40.10">
    <property type="entry name" value="Zinc/RING finger domain, C3HC4 (zinc finger)"/>
    <property type="match status" value="1"/>
</dbReference>
<dbReference type="GO" id="GO:0033768">
    <property type="term" value="C:SUMO-targeted ubiquitin ligase complex"/>
    <property type="evidence" value="ECO:0007669"/>
    <property type="project" value="TreeGrafter"/>
</dbReference>
<dbReference type="AlphaFoldDB" id="A0A2R6PGM0"/>
<accession>A0A2R6PGM0</accession>
<dbReference type="InterPro" id="IPR001841">
    <property type="entry name" value="Znf_RING"/>
</dbReference>
<keyword evidence="2 4" id="KW-0863">Zinc-finger</keyword>
<reference evidence="8" key="2">
    <citation type="journal article" date="2018" name="BMC Genomics">
        <title>A manually annotated Actinidia chinensis var. chinensis (kiwifruit) genome highlights the challenges associated with draft genomes and gene prediction in plants.</title>
        <authorList>
            <person name="Pilkington S.M."/>
            <person name="Crowhurst R."/>
            <person name="Hilario E."/>
            <person name="Nardozza S."/>
            <person name="Fraser L."/>
            <person name="Peng Y."/>
            <person name="Gunaseelan K."/>
            <person name="Simpson R."/>
            <person name="Tahir J."/>
            <person name="Deroles S.C."/>
            <person name="Templeton K."/>
            <person name="Luo Z."/>
            <person name="Davy M."/>
            <person name="Cheng C."/>
            <person name="McNeilage M."/>
            <person name="Scaglione D."/>
            <person name="Liu Y."/>
            <person name="Zhang Q."/>
            <person name="Datson P."/>
            <person name="De Silva N."/>
            <person name="Gardiner S.E."/>
            <person name="Bassett H."/>
            <person name="Chagne D."/>
            <person name="McCallum J."/>
            <person name="Dzierzon H."/>
            <person name="Deng C."/>
            <person name="Wang Y.Y."/>
            <person name="Barron L."/>
            <person name="Manako K."/>
            <person name="Bowen J."/>
            <person name="Foster T.M."/>
            <person name="Erridge Z.A."/>
            <person name="Tiffin H."/>
            <person name="Waite C.N."/>
            <person name="Davies K.M."/>
            <person name="Grierson E.P."/>
            <person name="Laing W.A."/>
            <person name="Kirk R."/>
            <person name="Chen X."/>
            <person name="Wood M."/>
            <person name="Montefiori M."/>
            <person name="Brummell D.A."/>
            <person name="Schwinn K.E."/>
            <person name="Catanach A."/>
            <person name="Fullerton C."/>
            <person name="Li D."/>
            <person name="Meiyalaghan S."/>
            <person name="Nieuwenhuizen N."/>
            <person name="Read N."/>
            <person name="Prakash R."/>
            <person name="Hunter D."/>
            <person name="Zhang H."/>
            <person name="McKenzie M."/>
            <person name="Knabel M."/>
            <person name="Harris A."/>
            <person name="Allan A.C."/>
            <person name="Gleave A."/>
            <person name="Chen A."/>
            <person name="Janssen B.J."/>
            <person name="Plunkett B."/>
            <person name="Ampomah-Dwamena C."/>
            <person name="Voogd C."/>
            <person name="Leif D."/>
            <person name="Lafferty D."/>
            <person name="Souleyre E.J.F."/>
            <person name="Varkonyi-Gasic E."/>
            <person name="Gambi F."/>
            <person name="Hanley J."/>
            <person name="Yao J.L."/>
            <person name="Cheung J."/>
            <person name="David K.M."/>
            <person name="Warren B."/>
            <person name="Marsh K."/>
            <person name="Snowden K.C."/>
            <person name="Lin-Wang K."/>
            <person name="Brian L."/>
            <person name="Martinez-Sanchez M."/>
            <person name="Wang M."/>
            <person name="Ileperuma N."/>
            <person name="Macnee N."/>
            <person name="Campin R."/>
            <person name="McAtee P."/>
            <person name="Drummond R.S.M."/>
            <person name="Espley R.V."/>
            <person name="Ireland H.S."/>
            <person name="Wu R."/>
            <person name="Atkinson R.G."/>
            <person name="Karunairetnam S."/>
            <person name="Bulley S."/>
            <person name="Chunkath S."/>
            <person name="Hanley Z."/>
            <person name="Storey R."/>
            <person name="Thrimawithana A.H."/>
            <person name="Thomson S."/>
            <person name="David C."/>
            <person name="Testolin R."/>
            <person name="Huang H."/>
            <person name="Hellens R.P."/>
            <person name="Schaffer R.J."/>
        </authorList>
    </citation>
    <scope>NUCLEOTIDE SEQUENCE [LARGE SCALE GENOMIC DNA]</scope>
    <source>
        <strain evidence="8">cv. Red5</strain>
    </source>
</reference>
<feature type="domain" description="RING-type" evidence="6">
    <location>
        <begin position="93"/>
        <end position="131"/>
    </location>
</feature>
<dbReference type="PANTHER" id="PTHR47094">
    <property type="entry name" value="ELFLESS, ISOFORM B"/>
    <property type="match status" value="1"/>
</dbReference>
<evidence type="ECO:0000256" key="4">
    <source>
        <dbReference type="PROSITE-ProRule" id="PRU00175"/>
    </source>
</evidence>
<dbReference type="PANTHER" id="PTHR47094:SF18">
    <property type="entry name" value="RING-TYPE DOMAIN-CONTAINING PROTEIN"/>
    <property type="match status" value="1"/>
</dbReference>
<dbReference type="InterPro" id="IPR017907">
    <property type="entry name" value="Znf_RING_CS"/>
</dbReference>
<keyword evidence="1" id="KW-0479">Metal-binding</keyword>
<dbReference type="Proteomes" id="UP000241394">
    <property type="component" value="Chromosome LG25"/>
</dbReference>
<dbReference type="Pfam" id="PF13923">
    <property type="entry name" value="zf-C3HC4_2"/>
    <property type="match status" value="1"/>
</dbReference>
<dbReference type="InterPro" id="IPR049627">
    <property type="entry name" value="SLX8"/>
</dbReference>
<evidence type="ECO:0000256" key="3">
    <source>
        <dbReference type="ARBA" id="ARBA00022833"/>
    </source>
</evidence>
<organism evidence="7 8">
    <name type="scientific">Actinidia chinensis var. chinensis</name>
    <name type="common">Chinese soft-hair kiwi</name>
    <dbReference type="NCBI Taxonomy" id="1590841"/>
    <lineage>
        <taxon>Eukaryota</taxon>
        <taxon>Viridiplantae</taxon>
        <taxon>Streptophyta</taxon>
        <taxon>Embryophyta</taxon>
        <taxon>Tracheophyta</taxon>
        <taxon>Spermatophyta</taxon>
        <taxon>Magnoliopsida</taxon>
        <taxon>eudicotyledons</taxon>
        <taxon>Gunneridae</taxon>
        <taxon>Pentapetalae</taxon>
        <taxon>asterids</taxon>
        <taxon>Ericales</taxon>
        <taxon>Actinidiaceae</taxon>
        <taxon>Actinidia</taxon>
    </lineage>
</organism>
<evidence type="ECO:0000256" key="1">
    <source>
        <dbReference type="ARBA" id="ARBA00022723"/>
    </source>
</evidence>
<dbReference type="PROSITE" id="PS50089">
    <property type="entry name" value="ZF_RING_2"/>
    <property type="match status" value="1"/>
</dbReference>
<dbReference type="PROSITE" id="PS00518">
    <property type="entry name" value="ZF_RING_1"/>
    <property type="match status" value="1"/>
</dbReference>
<dbReference type="STRING" id="1590841.A0A2R6PGM0"/>
<dbReference type="GO" id="GO:0061630">
    <property type="term" value="F:ubiquitin protein ligase activity"/>
    <property type="evidence" value="ECO:0007669"/>
    <property type="project" value="InterPro"/>
</dbReference>
<sequence>MWNVPNTSASRTIVIYEEDQYNEQVSMPTDHSQQASSQATGEVDLELRLGLRAYGDSVHRDQTVKYPNLKQDETKNESSRQSKSIPKEGKMTCAICSDTMKEETCTRCGHIFCKACIVYAINVYGKCPTCDSKVSTKSIRRIYLPAVDL</sequence>
<dbReference type="InParanoid" id="A0A2R6PGM0"/>
<evidence type="ECO:0000256" key="5">
    <source>
        <dbReference type="SAM" id="MobiDB-lite"/>
    </source>
</evidence>
<evidence type="ECO:0000313" key="8">
    <source>
        <dbReference type="Proteomes" id="UP000241394"/>
    </source>
</evidence>
<name>A0A2R6PGM0_ACTCC</name>
<gene>
    <name evidence="7" type="ORF">CEY00_Acc28367</name>
</gene>
<comment type="caution">
    <text evidence="7">The sequence shown here is derived from an EMBL/GenBank/DDBJ whole genome shotgun (WGS) entry which is preliminary data.</text>
</comment>
<feature type="region of interest" description="Disordered" evidence="5">
    <location>
        <begin position="58"/>
        <end position="86"/>
    </location>
</feature>
<dbReference type="SMART" id="SM00184">
    <property type="entry name" value="RING"/>
    <property type="match status" value="1"/>
</dbReference>
<proteinExistence type="predicted"/>
<dbReference type="GO" id="GO:0140082">
    <property type="term" value="F:SUMO-ubiquitin ligase activity"/>
    <property type="evidence" value="ECO:0007669"/>
    <property type="project" value="TreeGrafter"/>
</dbReference>
<feature type="compositionally biased region" description="Basic and acidic residues" evidence="5">
    <location>
        <begin position="70"/>
        <end position="86"/>
    </location>
</feature>
<dbReference type="OrthoDB" id="6105938at2759"/>
<dbReference type="Gramene" id="PSR91027">
    <property type="protein sequence ID" value="PSR91027"/>
    <property type="gene ID" value="CEY00_Acc28367"/>
</dbReference>
<dbReference type="GO" id="GO:0006511">
    <property type="term" value="P:ubiquitin-dependent protein catabolic process"/>
    <property type="evidence" value="ECO:0007669"/>
    <property type="project" value="TreeGrafter"/>
</dbReference>
<keyword evidence="8" id="KW-1185">Reference proteome</keyword>
<evidence type="ECO:0000256" key="2">
    <source>
        <dbReference type="ARBA" id="ARBA00022771"/>
    </source>
</evidence>
<reference evidence="7 8" key="1">
    <citation type="submission" date="2017-07" db="EMBL/GenBank/DDBJ databases">
        <title>An improved, manually edited Actinidia chinensis var. chinensis (kiwifruit) genome highlights the challenges associated with draft genomes and gene prediction in plants.</title>
        <authorList>
            <person name="Pilkington S."/>
            <person name="Crowhurst R."/>
            <person name="Hilario E."/>
            <person name="Nardozza S."/>
            <person name="Fraser L."/>
            <person name="Peng Y."/>
            <person name="Gunaseelan K."/>
            <person name="Simpson R."/>
            <person name="Tahir J."/>
            <person name="Deroles S."/>
            <person name="Templeton K."/>
            <person name="Luo Z."/>
            <person name="Davy M."/>
            <person name="Cheng C."/>
            <person name="Mcneilage M."/>
            <person name="Scaglione D."/>
            <person name="Liu Y."/>
            <person name="Zhang Q."/>
            <person name="Datson P."/>
            <person name="De Silva N."/>
            <person name="Gardiner S."/>
            <person name="Bassett H."/>
            <person name="Chagne D."/>
            <person name="Mccallum J."/>
            <person name="Dzierzon H."/>
            <person name="Deng C."/>
            <person name="Wang Y.-Y."/>
            <person name="Barron N."/>
            <person name="Manako K."/>
            <person name="Bowen J."/>
            <person name="Foster T."/>
            <person name="Erridge Z."/>
            <person name="Tiffin H."/>
            <person name="Waite C."/>
            <person name="Davies K."/>
            <person name="Grierson E."/>
            <person name="Laing W."/>
            <person name="Kirk R."/>
            <person name="Chen X."/>
            <person name="Wood M."/>
            <person name="Montefiori M."/>
            <person name="Brummell D."/>
            <person name="Schwinn K."/>
            <person name="Catanach A."/>
            <person name="Fullerton C."/>
            <person name="Li D."/>
            <person name="Meiyalaghan S."/>
            <person name="Nieuwenhuizen N."/>
            <person name="Read N."/>
            <person name="Prakash R."/>
            <person name="Hunter D."/>
            <person name="Zhang H."/>
            <person name="Mckenzie M."/>
            <person name="Knabel M."/>
            <person name="Harris A."/>
            <person name="Allan A."/>
            <person name="Chen A."/>
            <person name="Janssen B."/>
            <person name="Plunkett B."/>
            <person name="Dwamena C."/>
            <person name="Voogd C."/>
            <person name="Leif D."/>
            <person name="Lafferty D."/>
            <person name="Souleyre E."/>
            <person name="Varkonyi-Gasic E."/>
            <person name="Gambi F."/>
            <person name="Hanley J."/>
            <person name="Yao J.-L."/>
            <person name="Cheung J."/>
            <person name="David K."/>
            <person name="Warren B."/>
            <person name="Marsh K."/>
            <person name="Snowden K."/>
            <person name="Lin-Wang K."/>
            <person name="Brian L."/>
            <person name="Martinez-Sanchez M."/>
            <person name="Wang M."/>
            <person name="Ileperuma N."/>
            <person name="Macnee N."/>
            <person name="Campin R."/>
            <person name="Mcatee P."/>
            <person name="Drummond R."/>
            <person name="Espley R."/>
            <person name="Ireland H."/>
            <person name="Wu R."/>
            <person name="Atkinson R."/>
            <person name="Karunairetnam S."/>
            <person name="Bulley S."/>
            <person name="Chunkath S."/>
            <person name="Hanley Z."/>
            <person name="Storey R."/>
            <person name="Thrimawithana A."/>
            <person name="Thomson S."/>
            <person name="David C."/>
            <person name="Testolin R."/>
        </authorList>
    </citation>
    <scope>NUCLEOTIDE SEQUENCE [LARGE SCALE GENOMIC DNA]</scope>
    <source>
        <strain evidence="8">cv. Red5</strain>
        <tissue evidence="7">Young leaf</tissue>
    </source>
</reference>
<evidence type="ECO:0000313" key="7">
    <source>
        <dbReference type="EMBL" id="PSR91027.1"/>
    </source>
</evidence>
<dbReference type="GO" id="GO:0008270">
    <property type="term" value="F:zinc ion binding"/>
    <property type="evidence" value="ECO:0007669"/>
    <property type="project" value="UniProtKB-KW"/>
</dbReference>
<evidence type="ECO:0000259" key="6">
    <source>
        <dbReference type="PROSITE" id="PS50089"/>
    </source>
</evidence>
<dbReference type="InterPro" id="IPR013083">
    <property type="entry name" value="Znf_RING/FYVE/PHD"/>
</dbReference>
<keyword evidence="3" id="KW-0862">Zinc</keyword>
<protein>
    <submittedName>
        <fullName evidence="7">E3 ubiquitin-protein ligase complex slx8-rfp subunit slx8 like</fullName>
    </submittedName>
</protein>
<dbReference type="EMBL" id="NKQK01000025">
    <property type="protein sequence ID" value="PSR91027.1"/>
    <property type="molecule type" value="Genomic_DNA"/>
</dbReference>
<dbReference type="SUPFAM" id="SSF57850">
    <property type="entry name" value="RING/U-box"/>
    <property type="match status" value="1"/>
</dbReference>